<dbReference type="EMBL" id="CATOUU010000370">
    <property type="protein sequence ID" value="CAI9926704.1"/>
    <property type="molecule type" value="Genomic_DNA"/>
</dbReference>
<dbReference type="AlphaFoldDB" id="A0AA86NXT3"/>
<gene>
    <name evidence="1" type="ORF">HINF_LOCUS14349</name>
    <name evidence="2" type="ORF">HINF_LOCUS66341</name>
</gene>
<evidence type="ECO:0000313" key="3">
    <source>
        <dbReference type="Proteomes" id="UP001642409"/>
    </source>
</evidence>
<sequence length="101" mass="11957">MHVTKFCKTYHIFTLKLWNVHVIHFHYRIALKSMELEHNQVTINTELKMQKTPLLLSRELAVLMFQSLLTRPARNPASVLICDCAFGWLLMSYRNINHICM</sequence>
<organism evidence="1">
    <name type="scientific">Hexamita inflata</name>
    <dbReference type="NCBI Taxonomy" id="28002"/>
    <lineage>
        <taxon>Eukaryota</taxon>
        <taxon>Metamonada</taxon>
        <taxon>Diplomonadida</taxon>
        <taxon>Hexamitidae</taxon>
        <taxon>Hexamitinae</taxon>
        <taxon>Hexamita</taxon>
    </lineage>
</organism>
<proteinExistence type="predicted"/>
<evidence type="ECO:0000313" key="1">
    <source>
        <dbReference type="EMBL" id="CAI9926704.1"/>
    </source>
</evidence>
<protein>
    <submittedName>
        <fullName evidence="2">Hypothetical_protein</fullName>
    </submittedName>
</protein>
<evidence type="ECO:0000313" key="2">
    <source>
        <dbReference type="EMBL" id="CAL6092598.1"/>
    </source>
</evidence>
<reference evidence="2 3" key="2">
    <citation type="submission" date="2024-07" db="EMBL/GenBank/DDBJ databases">
        <authorList>
            <person name="Akdeniz Z."/>
        </authorList>
    </citation>
    <scope>NUCLEOTIDE SEQUENCE [LARGE SCALE GENOMIC DNA]</scope>
</reference>
<name>A0AA86NXT3_9EUKA</name>
<dbReference type="EMBL" id="CAXDID020000446">
    <property type="protein sequence ID" value="CAL6092598.1"/>
    <property type="molecule type" value="Genomic_DNA"/>
</dbReference>
<reference evidence="1" key="1">
    <citation type="submission" date="2023-06" db="EMBL/GenBank/DDBJ databases">
        <authorList>
            <person name="Kurt Z."/>
        </authorList>
    </citation>
    <scope>NUCLEOTIDE SEQUENCE</scope>
</reference>
<comment type="caution">
    <text evidence="1">The sequence shown here is derived from an EMBL/GenBank/DDBJ whole genome shotgun (WGS) entry which is preliminary data.</text>
</comment>
<dbReference type="Proteomes" id="UP001642409">
    <property type="component" value="Unassembled WGS sequence"/>
</dbReference>
<keyword evidence="3" id="KW-1185">Reference proteome</keyword>
<accession>A0AA86NXT3</accession>